<gene>
    <name evidence="3" type="ORF">MKK02DRAFT_43887</name>
</gene>
<proteinExistence type="predicted"/>
<evidence type="ECO:0000313" key="3">
    <source>
        <dbReference type="EMBL" id="KAI9635207.1"/>
    </source>
</evidence>
<feature type="transmembrane region" description="Helical" evidence="2">
    <location>
        <begin position="115"/>
        <end position="136"/>
    </location>
</feature>
<dbReference type="EMBL" id="JAKWFO010000005">
    <property type="protein sequence ID" value="KAI9635207.1"/>
    <property type="molecule type" value="Genomic_DNA"/>
</dbReference>
<protein>
    <recommendedName>
        <fullName evidence="5">Alpha/beta-hydrolase</fullName>
    </recommendedName>
</protein>
<comment type="caution">
    <text evidence="3">The sequence shown here is derived from an EMBL/GenBank/DDBJ whole genome shotgun (WGS) entry which is preliminary data.</text>
</comment>
<reference evidence="3" key="1">
    <citation type="journal article" date="2022" name="G3 (Bethesda)">
        <title>High quality genome of the basidiomycete yeast Dioszegia hungarica PDD-24b-2 isolated from cloud water.</title>
        <authorList>
            <person name="Jarrige D."/>
            <person name="Haridas S."/>
            <person name="Bleykasten-Grosshans C."/>
            <person name="Joly M."/>
            <person name="Nadalig T."/>
            <person name="Sancelme M."/>
            <person name="Vuilleumier S."/>
            <person name="Grigoriev I.V."/>
            <person name="Amato P."/>
            <person name="Bringel F."/>
        </authorList>
    </citation>
    <scope>NUCLEOTIDE SEQUENCE</scope>
    <source>
        <strain evidence="3">PDD-24b-2</strain>
    </source>
</reference>
<dbReference type="GeneID" id="77731866"/>
<feature type="transmembrane region" description="Helical" evidence="2">
    <location>
        <begin position="80"/>
        <end position="109"/>
    </location>
</feature>
<evidence type="ECO:0008006" key="5">
    <source>
        <dbReference type="Google" id="ProtNLM"/>
    </source>
</evidence>
<evidence type="ECO:0000256" key="1">
    <source>
        <dbReference type="SAM" id="MobiDB-lite"/>
    </source>
</evidence>
<dbReference type="Proteomes" id="UP001164286">
    <property type="component" value="Unassembled WGS sequence"/>
</dbReference>
<sequence>MTTTVEPAHLRVQANTECTVNMLEGELTSLRLVMHQPHYGTSNSKAADEESKGSAMPTETNSIAGTNRMKLRDGLFGRTWGYHAVFLILHLIWLITPFSFVWIGAFVYLSERDQAVSIPLAVLTGFAVAEATFAIYQRYRIWRVKRYVSVSVIAPADREAICYDLFHSDLRTIEAEPVGSGTLELTVDDETEGFEASLGRPPISRKGSTASSEQTRAMAFRQRYSIWFHNAPWEDIHQEDVLTLLSWLLFSLPQETAKHDTTSATLLQKAYRIFQSRSATTFPPGRNPSVKISCLSLDPLNAAPRPLMFYVIGNSLNYLIRTCVLPSLGMTHHIEGDVEYMIRIPRGWTSERGRTDPNATPVMYLHGLGFGLIQNLQVLRPILETLKTHPVIFPIAHHTAQAVCHRNYLKPWTRSQFVRDIRTICEKWGFCPESVAEPDEEKTGRVYGGLSVISHSNGSVHHGWLIKDCPQLIRRHLFADPIIFCLDEGFTCHAFCYRKPTTPFHLLLQCLISSELGISNYIQRHFHWSDNCLYIDDHPELLDPSVAQFFLGKKDVIVDAPRVREYLESYGASLGANINWNEEAGHGKALKKQSLARALTFAGTGVMPPL</sequence>
<keyword evidence="2" id="KW-0812">Transmembrane</keyword>
<dbReference type="AlphaFoldDB" id="A0AA38H627"/>
<feature type="region of interest" description="Disordered" evidence="1">
    <location>
        <begin position="40"/>
        <end position="59"/>
    </location>
</feature>
<dbReference type="SUPFAM" id="SSF53474">
    <property type="entry name" value="alpha/beta-Hydrolases"/>
    <property type="match status" value="1"/>
</dbReference>
<keyword evidence="2" id="KW-1133">Transmembrane helix</keyword>
<evidence type="ECO:0000256" key="2">
    <source>
        <dbReference type="SAM" id="Phobius"/>
    </source>
</evidence>
<name>A0AA38H627_9TREE</name>
<accession>A0AA38H627</accession>
<organism evidence="3 4">
    <name type="scientific">Dioszegia hungarica</name>
    <dbReference type="NCBI Taxonomy" id="4972"/>
    <lineage>
        <taxon>Eukaryota</taxon>
        <taxon>Fungi</taxon>
        <taxon>Dikarya</taxon>
        <taxon>Basidiomycota</taxon>
        <taxon>Agaricomycotina</taxon>
        <taxon>Tremellomycetes</taxon>
        <taxon>Tremellales</taxon>
        <taxon>Bulleribasidiaceae</taxon>
        <taxon>Dioszegia</taxon>
    </lineage>
</organism>
<dbReference type="InterPro" id="IPR029058">
    <property type="entry name" value="AB_hydrolase_fold"/>
</dbReference>
<keyword evidence="2" id="KW-0472">Membrane</keyword>
<dbReference type="RefSeq" id="XP_052944984.1">
    <property type="nucleotide sequence ID" value="XM_053092661.1"/>
</dbReference>
<evidence type="ECO:0000313" key="4">
    <source>
        <dbReference type="Proteomes" id="UP001164286"/>
    </source>
</evidence>
<dbReference type="PANTHER" id="PTHR37471:SF1">
    <property type="entry name" value="AB HYDROLASE-1 DOMAIN-CONTAINING PROTEIN"/>
    <property type="match status" value="1"/>
</dbReference>
<keyword evidence="4" id="KW-1185">Reference proteome</keyword>
<dbReference type="PANTHER" id="PTHR37471">
    <property type="entry name" value="UNNAMED PRODUCT"/>
    <property type="match status" value="1"/>
</dbReference>